<feature type="compositionally biased region" description="Polar residues" evidence="1">
    <location>
        <begin position="33"/>
        <end position="44"/>
    </location>
</feature>
<feature type="region of interest" description="Disordered" evidence="1">
    <location>
        <begin position="24"/>
        <end position="49"/>
    </location>
</feature>
<dbReference type="RefSeq" id="XP_031862607.1">
    <property type="nucleotide sequence ID" value="XM_032003285.1"/>
</dbReference>
<evidence type="ECO:0000256" key="1">
    <source>
        <dbReference type="SAM" id="MobiDB-lite"/>
    </source>
</evidence>
<evidence type="ECO:0000313" key="2">
    <source>
        <dbReference type="EMBL" id="WWD20785.1"/>
    </source>
</evidence>
<name>A0A5M6C912_9TREE</name>
<protein>
    <submittedName>
        <fullName evidence="2">Uncharacterized protein</fullName>
    </submittedName>
</protein>
<dbReference type="EMBL" id="CP144059">
    <property type="protein sequence ID" value="WWD20785.1"/>
    <property type="molecule type" value="Genomic_DNA"/>
</dbReference>
<organism evidence="2 3">
    <name type="scientific">Kwoniella shandongensis</name>
    <dbReference type="NCBI Taxonomy" id="1734106"/>
    <lineage>
        <taxon>Eukaryota</taxon>
        <taxon>Fungi</taxon>
        <taxon>Dikarya</taxon>
        <taxon>Basidiomycota</taxon>
        <taxon>Agaricomycotina</taxon>
        <taxon>Tremellomycetes</taxon>
        <taxon>Tremellales</taxon>
        <taxon>Cryptococcaceae</taxon>
        <taxon>Kwoniella</taxon>
    </lineage>
</organism>
<sequence>MSTLPLFFPPTALRQTDQCRPAWQVLPHPKDSPYQSQPAPNDQSGYIEDDDDDIEFIDCTQEPRIPSPPLTPTIEAKPSFLDVLGAYRASKSMQLAYIDPILKEELDIIAKERRERKKRKREREKRKGEKRIAARIKRRRVTLGQLKQNEGLVIVDLTKDTKSPEDLVECSQSVIQIIEVDLEGTPLPAEDFTAPAPLNSTVVINDIDKGNSFLAISTLPAEIDDSQPATAHESNGGYKDRTEPGEAIDIDVPNALAVDLRGSDDEENEPLFPPSLDSELVMRRELSIDTVDLGSTFEDDYDNHDKTPIALDADSEDVGDDDADEMTITLPSVQIEEALFGPNGHTLMGMT</sequence>
<keyword evidence="3" id="KW-1185">Reference proteome</keyword>
<feature type="region of interest" description="Disordered" evidence="1">
    <location>
        <begin position="224"/>
        <end position="251"/>
    </location>
</feature>
<evidence type="ECO:0000313" key="3">
    <source>
        <dbReference type="Proteomes" id="UP000322225"/>
    </source>
</evidence>
<dbReference type="Proteomes" id="UP000322225">
    <property type="component" value="Chromosome 9"/>
</dbReference>
<dbReference type="GeneID" id="43587405"/>
<reference evidence="2" key="1">
    <citation type="submission" date="2017-08" db="EMBL/GenBank/DDBJ databases">
        <authorList>
            <person name="Cuomo C."/>
            <person name="Billmyre B."/>
            <person name="Heitman J."/>
        </authorList>
    </citation>
    <scope>NUCLEOTIDE SEQUENCE</scope>
    <source>
        <strain evidence="2">CBS 12478</strain>
    </source>
</reference>
<gene>
    <name evidence="2" type="ORF">CI109_105262</name>
</gene>
<reference evidence="2" key="2">
    <citation type="submission" date="2024-01" db="EMBL/GenBank/DDBJ databases">
        <title>Comparative genomics of Cryptococcus and Kwoniella reveals pathogenesis evolution and contrasting modes of karyotype evolution via chromosome fusion or intercentromeric recombination.</title>
        <authorList>
            <person name="Coelho M.A."/>
            <person name="David-Palma M."/>
            <person name="Shea T."/>
            <person name="Bowers K."/>
            <person name="McGinley-Smith S."/>
            <person name="Mohammad A.W."/>
            <person name="Gnirke A."/>
            <person name="Yurkov A.M."/>
            <person name="Nowrousian M."/>
            <person name="Sun S."/>
            <person name="Cuomo C.A."/>
            <person name="Heitman J."/>
        </authorList>
    </citation>
    <scope>NUCLEOTIDE SEQUENCE</scope>
    <source>
        <strain evidence="2">CBS 12478</strain>
    </source>
</reference>
<proteinExistence type="predicted"/>
<accession>A0A5M6C912</accession>
<dbReference type="AlphaFoldDB" id="A0A5M6C912"/>
<dbReference type="KEGG" id="ksn:43587405"/>